<evidence type="ECO:0000256" key="2">
    <source>
        <dbReference type="ARBA" id="ARBA00022448"/>
    </source>
</evidence>
<dbReference type="AlphaFoldDB" id="A0A420KAW8"/>
<dbReference type="GO" id="GO:0055085">
    <property type="term" value="P:transmembrane transport"/>
    <property type="evidence" value="ECO:0007669"/>
    <property type="project" value="InterPro"/>
</dbReference>
<evidence type="ECO:0000256" key="4">
    <source>
        <dbReference type="ARBA" id="ARBA00022692"/>
    </source>
</evidence>
<name>A0A420KAW8_9BURK</name>
<comment type="subcellular location">
    <subcellularLocation>
        <location evidence="1">Membrane</location>
        <topology evidence="1">Multi-pass membrane protein</topology>
    </subcellularLocation>
</comment>
<dbReference type="PANTHER" id="PTHR36838:SF3">
    <property type="entry name" value="TRANSPORTER AUXIN EFFLUX CARRIER EC FAMILY"/>
    <property type="match status" value="1"/>
</dbReference>
<feature type="transmembrane region" description="Helical" evidence="7">
    <location>
        <begin position="6"/>
        <end position="25"/>
    </location>
</feature>
<dbReference type="EMBL" id="NKDB02000002">
    <property type="protein sequence ID" value="RKJ96352.1"/>
    <property type="molecule type" value="Genomic_DNA"/>
</dbReference>
<keyword evidence="3" id="KW-1003">Cell membrane</keyword>
<dbReference type="Proteomes" id="UP000216225">
    <property type="component" value="Unassembled WGS sequence"/>
</dbReference>
<proteinExistence type="predicted"/>
<dbReference type="Pfam" id="PF03547">
    <property type="entry name" value="Mem_trans"/>
    <property type="match status" value="2"/>
</dbReference>
<evidence type="ECO:0000256" key="6">
    <source>
        <dbReference type="ARBA" id="ARBA00023136"/>
    </source>
</evidence>
<evidence type="ECO:0000313" key="9">
    <source>
        <dbReference type="Proteomes" id="UP000216225"/>
    </source>
</evidence>
<evidence type="ECO:0000256" key="3">
    <source>
        <dbReference type="ARBA" id="ARBA00022475"/>
    </source>
</evidence>
<feature type="transmembrane region" description="Helical" evidence="7">
    <location>
        <begin position="37"/>
        <end position="55"/>
    </location>
</feature>
<protein>
    <submittedName>
        <fullName evidence="8">AEC family transporter</fullName>
    </submittedName>
</protein>
<feature type="transmembrane region" description="Helical" evidence="7">
    <location>
        <begin position="67"/>
        <end position="87"/>
    </location>
</feature>
<evidence type="ECO:0000256" key="7">
    <source>
        <dbReference type="SAM" id="Phobius"/>
    </source>
</evidence>
<comment type="caution">
    <text evidence="8">The sequence shown here is derived from an EMBL/GenBank/DDBJ whole genome shotgun (WGS) entry which is preliminary data.</text>
</comment>
<keyword evidence="2" id="KW-0813">Transport</keyword>
<reference evidence="8 9" key="1">
    <citation type="submission" date="2018-09" db="EMBL/GenBank/DDBJ databases">
        <title>Genome comparison of Alicycliphilus sp. BQ1, a polyurethanolytic bacterium, with its closest phylogenetic relatives Alicycliphilus denitrificans BC and K601, unable to attack polyurethane.</title>
        <authorList>
            <person name="Loza-Tavera H."/>
            <person name="Lozano L."/>
            <person name="Cevallos M."/>
            <person name="Maya-Lucas O."/>
            <person name="Garcia-Mena J."/>
            <person name="Hernandez J."/>
        </authorList>
    </citation>
    <scope>NUCLEOTIDE SEQUENCE [LARGE SCALE GENOMIC DNA]</scope>
    <source>
        <strain evidence="8 9">BQ1</strain>
    </source>
</reference>
<evidence type="ECO:0000256" key="5">
    <source>
        <dbReference type="ARBA" id="ARBA00022989"/>
    </source>
</evidence>
<dbReference type="PANTHER" id="PTHR36838">
    <property type="entry name" value="AUXIN EFFLUX CARRIER FAMILY PROTEIN"/>
    <property type="match status" value="1"/>
</dbReference>
<evidence type="ECO:0000256" key="1">
    <source>
        <dbReference type="ARBA" id="ARBA00004141"/>
    </source>
</evidence>
<keyword evidence="6 7" id="KW-0472">Membrane</keyword>
<keyword evidence="4 7" id="KW-0812">Transmembrane</keyword>
<feature type="transmembrane region" description="Helical" evidence="7">
    <location>
        <begin position="159"/>
        <end position="179"/>
    </location>
</feature>
<feature type="transmembrane region" description="Helical" evidence="7">
    <location>
        <begin position="126"/>
        <end position="147"/>
    </location>
</feature>
<organism evidence="8 9">
    <name type="scientific">Alicycliphilus denitrificans</name>
    <dbReference type="NCBI Taxonomy" id="179636"/>
    <lineage>
        <taxon>Bacteria</taxon>
        <taxon>Pseudomonadati</taxon>
        <taxon>Pseudomonadota</taxon>
        <taxon>Betaproteobacteria</taxon>
        <taxon>Burkholderiales</taxon>
        <taxon>Comamonadaceae</taxon>
        <taxon>Alicycliphilus</taxon>
    </lineage>
</organism>
<feature type="transmembrane region" description="Helical" evidence="7">
    <location>
        <begin position="243"/>
        <end position="265"/>
    </location>
</feature>
<feature type="transmembrane region" description="Helical" evidence="7">
    <location>
        <begin position="99"/>
        <end position="120"/>
    </location>
</feature>
<gene>
    <name evidence="8" type="ORF">CE154_009930</name>
</gene>
<feature type="transmembrane region" description="Helical" evidence="7">
    <location>
        <begin position="271"/>
        <end position="290"/>
    </location>
</feature>
<feature type="transmembrane region" description="Helical" evidence="7">
    <location>
        <begin position="302"/>
        <end position="325"/>
    </location>
</feature>
<feature type="transmembrane region" description="Helical" evidence="7">
    <location>
        <begin position="199"/>
        <end position="222"/>
    </location>
</feature>
<dbReference type="GO" id="GO:0016020">
    <property type="term" value="C:membrane"/>
    <property type="evidence" value="ECO:0007669"/>
    <property type="project" value="UniProtKB-SubCell"/>
</dbReference>
<evidence type="ECO:0000313" key="8">
    <source>
        <dbReference type="EMBL" id="RKJ96352.1"/>
    </source>
</evidence>
<sequence length="332" mass="34621">MGLLAHIFGVTFPFFALVLCGFLVTRQKWIGFDVIPGLNFFVLYLALPCMLYRFSAQTPLPQLLEPGTATVYLLAGVIMLALAILVARRQRLSWNDAAFGSLVAAFPNSGFMGVPLLIALLGPGAAAPAIVTLSLDMVVTSSLCIALSRLDGRGGRGPMAAFGTALIGMASNPLPWAILLGVGSSASGLLPPEAMMRTIVLLADCASTVALFTLGCVLARTYRQLTGTPGKRSSSSIDVLQVVGLKLLIHPLLIWGLTMSAAVWSSQPDPFSALVLILVAALPSASNVPMLAERFGADDGRIALIVLLTTVCAFVSFSLVVAIGVPASALAP</sequence>
<dbReference type="InterPro" id="IPR004776">
    <property type="entry name" value="Mem_transp_PIN-like"/>
</dbReference>
<accession>A0A420KAW8</accession>
<dbReference type="RefSeq" id="WP_094437926.1">
    <property type="nucleotide sequence ID" value="NZ_NKDB02000002.1"/>
</dbReference>
<keyword evidence="5 7" id="KW-1133">Transmembrane helix</keyword>